<dbReference type="EMBL" id="CP072329">
    <property type="protein sequence ID" value="QUB39794.1"/>
    <property type="molecule type" value="Genomic_DNA"/>
</dbReference>
<proteinExistence type="predicted"/>
<reference evidence="1" key="1">
    <citation type="submission" date="2016-12" db="EMBL/GenBank/DDBJ databases">
        <title>Draft genome of Streptococcus lactarius CCUG 66490T type strain.</title>
        <authorList>
            <person name="Salva-Serra F."/>
            <person name="Engstrom-Jakobsson H."/>
            <person name="Thorell K."/>
            <person name="Gomila M."/>
            <person name="Gonzales-Siles L."/>
            <person name="Busquets A."/>
            <person name="Jaen-Luchoro D."/>
            <person name="Karlsson R."/>
            <person name="Kristiansson E."/>
            <person name="Moore E."/>
        </authorList>
    </citation>
    <scope>NUCLEOTIDE SEQUENCE</scope>
    <source>
        <strain evidence="1">CCUG 66490</strain>
    </source>
</reference>
<dbReference type="EMBL" id="MRXX01000001">
    <property type="protein sequence ID" value="MBK4778726.1"/>
    <property type="molecule type" value="Genomic_DNA"/>
</dbReference>
<protein>
    <submittedName>
        <fullName evidence="1">Uncharacterized protein</fullName>
    </submittedName>
</protein>
<evidence type="ECO:0000313" key="4">
    <source>
        <dbReference type="Proteomes" id="UP001138780"/>
    </source>
</evidence>
<dbReference type="Proteomes" id="UP000676511">
    <property type="component" value="Chromosome"/>
</dbReference>
<dbReference type="Proteomes" id="UP001138780">
    <property type="component" value="Unassembled WGS sequence"/>
</dbReference>
<sequence length="73" mass="8677">MKILEVEILSTLFVSGVYIYHIKVQFLTLYNQQTYNMQGMPVRKEAISDMAAYIMENYYRRMVRCSLDCFSFA</sequence>
<evidence type="ECO:0000313" key="3">
    <source>
        <dbReference type="Proteomes" id="UP000676511"/>
    </source>
</evidence>
<evidence type="ECO:0000313" key="2">
    <source>
        <dbReference type="EMBL" id="QUB39794.1"/>
    </source>
</evidence>
<dbReference type="RefSeq" id="WP_200771899.1">
    <property type="nucleotide sequence ID" value="NZ_CP072329.1"/>
</dbReference>
<dbReference type="AlphaFoldDB" id="A0A9X1BAK6"/>
<name>A0A9X1BAK6_9STRE</name>
<reference evidence="2 3" key="2">
    <citation type="submission" date="2021-03" db="EMBL/GenBank/DDBJ databases">
        <title>Human Oral Microbial Genomes.</title>
        <authorList>
            <person name="Johnston C.D."/>
            <person name="Chen T."/>
            <person name="Dewhirst F.E."/>
        </authorList>
    </citation>
    <scope>NUCLEOTIDE SEQUENCE [LARGE SCALE GENOMIC DNA]</scope>
    <source>
        <strain evidence="2 3">CCUG 66490</strain>
    </source>
</reference>
<accession>A0A9X1BAK6</accession>
<gene>
    <name evidence="1" type="ORF">BTU61_00675</name>
    <name evidence="2" type="ORF">J4854_04945</name>
</gene>
<keyword evidence="3" id="KW-1185">Reference proteome</keyword>
<evidence type="ECO:0000313" key="1">
    <source>
        <dbReference type="EMBL" id="MBK4778726.1"/>
    </source>
</evidence>
<organism evidence="1 4">
    <name type="scientific">Streptococcus lactarius</name>
    <dbReference type="NCBI Taxonomy" id="684066"/>
    <lineage>
        <taxon>Bacteria</taxon>
        <taxon>Bacillati</taxon>
        <taxon>Bacillota</taxon>
        <taxon>Bacilli</taxon>
        <taxon>Lactobacillales</taxon>
        <taxon>Streptococcaceae</taxon>
        <taxon>Streptococcus</taxon>
    </lineage>
</organism>